<dbReference type="EMBL" id="VXIV02001852">
    <property type="protein sequence ID" value="KAF6029147.1"/>
    <property type="molecule type" value="Genomic_DNA"/>
</dbReference>
<dbReference type="Gene3D" id="1.10.640.10">
    <property type="entry name" value="Haem peroxidase domain superfamily, animal type"/>
    <property type="match status" value="1"/>
</dbReference>
<comment type="caution">
    <text evidence="5">The sequence shown here is derived from an EMBL/GenBank/DDBJ whole genome shotgun (WGS) entry which is preliminary data.</text>
</comment>
<gene>
    <name evidence="5" type="ORF">EB796_012544</name>
</gene>
<evidence type="ECO:0000256" key="1">
    <source>
        <dbReference type="ARBA" id="ARBA00004613"/>
    </source>
</evidence>
<evidence type="ECO:0008006" key="7">
    <source>
        <dbReference type="Google" id="ProtNLM"/>
    </source>
</evidence>
<dbReference type="Proteomes" id="UP000593567">
    <property type="component" value="Unassembled WGS sequence"/>
</dbReference>
<dbReference type="InterPro" id="IPR010255">
    <property type="entry name" value="Haem_peroxidase_sf"/>
</dbReference>
<dbReference type="GO" id="GO:0004601">
    <property type="term" value="F:peroxidase activity"/>
    <property type="evidence" value="ECO:0007669"/>
    <property type="project" value="InterPro"/>
</dbReference>
<name>A0A7J7JT43_BUGNE</name>
<dbReference type="PANTHER" id="PTHR11475:SF4">
    <property type="entry name" value="CHORION PEROXIDASE"/>
    <property type="match status" value="1"/>
</dbReference>
<protein>
    <recommendedName>
        <fullName evidence="7">PXDN</fullName>
    </recommendedName>
</protein>
<dbReference type="AlphaFoldDB" id="A0A7J7JT43"/>
<keyword evidence="4" id="KW-0349">Heme</keyword>
<evidence type="ECO:0000313" key="6">
    <source>
        <dbReference type="Proteomes" id="UP000593567"/>
    </source>
</evidence>
<organism evidence="5 6">
    <name type="scientific">Bugula neritina</name>
    <name type="common">Brown bryozoan</name>
    <name type="synonym">Sertularia neritina</name>
    <dbReference type="NCBI Taxonomy" id="10212"/>
    <lineage>
        <taxon>Eukaryota</taxon>
        <taxon>Metazoa</taxon>
        <taxon>Spiralia</taxon>
        <taxon>Lophotrochozoa</taxon>
        <taxon>Bryozoa</taxon>
        <taxon>Gymnolaemata</taxon>
        <taxon>Cheilostomatida</taxon>
        <taxon>Flustrina</taxon>
        <taxon>Buguloidea</taxon>
        <taxon>Bugulidae</taxon>
        <taxon>Bugula</taxon>
    </lineage>
</organism>
<dbReference type="OrthoDB" id="823504at2759"/>
<evidence type="ECO:0000256" key="4">
    <source>
        <dbReference type="PIRSR" id="PIRSR619791-2"/>
    </source>
</evidence>
<keyword evidence="3" id="KW-0325">Glycoprotein</keyword>
<reference evidence="5" key="1">
    <citation type="submission" date="2020-06" db="EMBL/GenBank/DDBJ databases">
        <title>Draft genome of Bugula neritina, a colonial animal packing powerful symbionts and potential medicines.</title>
        <authorList>
            <person name="Rayko M."/>
        </authorList>
    </citation>
    <scope>NUCLEOTIDE SEQUENCE [LARGE SCALE GENOMIC DNA]</scope>
    <source>
        <strain evidence="5">Kwan_BN1</strain>
    </source>
</reference>
<dbReference type="GO" id="GO:0006979">
    <property type="term" value="P:response to oxidative stress"/>
    <property type="evidence" value="ECO:0007669"/>
    <property type="project" value="InterPro"/>
</dbReference>
<dbReference type="PRINTS" id="PR00457">
    <property type="entry name" value="ANPEROXIDASE"/>
</dbReference>
<dbReference type="SUPFAM" id="SSF48113">
    <property type="entry name" value="Heme-dependent peroxidases"/>
    <property type="match status" value="1"/>
</dbReference>
<dbReference type="GO" id="GO:0005576">
    <property type="term" value="C:extracellular region"/>
    <property type="evidence" value="ECO:0007669"/>
    <property type="project" value="UniProtKB-SubCell"/>
</dbReference>
<proteinExistence type="predicted"/>
<keyword evidence="6" id="KW-1185">Reference proteome</keyword>
<comment type="subcellular location">
    <subcellularLocation>
        <location evidence="1">Secreted</location>
    </subcellularLocation>
</comment>
<feature type="binding site" description="axial binding residue" evidence="4">
    <location>
        <position position="80"/>
    </location>
    <ligand>
        <name>heme b</name>
        <dbReference type="ChEBI" id="CHEBI:60344"/>
    </ligand>
    <ligandPart>
        <name>Fe</name>
        <dbReference type="ChEBI" id="CHEBI:18248"/>
    </ligandPart>
</feature>
<dbReference type="InterPro" id="IPR019791">
    <property type="entry name" value="Haem_peroxidase_animal"/>
</dbReference>
<dbReference type="PANTHER" id="PTHR11475">
    <property type="entry name" value="OXIDASE/PEROXIDASE"/>
    <property type="match status" value="1"/>
</dbReference>
<keyword evidence="4" id="KW-0408">Iron</keyword>
<dbReference type="GO" id="GO:0020037">
    <property type="term" value="F:heme binding"/>
    <property type="evidence" value="ECO:0007669"/>
    <property type="project" value="InterPro"/>
</dbReference>
<keyword evidence="2" id="KW-0964">Secreted</keyword>
<dbReference type="GO" id="GO:0046872">
    <property type="term" value="F:metal ion binding"/>
    <property type="evidence" value="ECO:0007669"/>
    <property type="project" value="UniProtKB-KW"/>
</dbReference>
<sequence length="283" mass="32518">MLATYHNRLRVVFAQTARKIVGAIMQRLVYGEYLPEVLGPNFMNKYDLTLARYQRFTGYSPNIDPAMVTEFSTAAFRFGHSTIRQTFGINGVQLDLKRIFDSFITVDRFGNNALLAGLSSDDMEQRDRFFSRGIRDDLLGIMLDLPAFNIQRGRDHGIPSYNSIRRFFRLPVYRTYAEMEGRTHTGETIAKLKMVYPTPDDIEMFPGGVSELPVPHGVVGETFANIIGEQFRRLKFGDRFWHETDNLVTGFTNGEELLYFLIVSSQCNELINRTQNVPRLPYL</sequence>
<evidence type="ECO:0000313" key="5">
    <source>
        <dbReference type="EMBL" id="KAF6029147.1"/>
    </source>
</evidence>
<accession>A0A7J7JT43</accession>
<evidence type="ECO:0000256" key="2">
    <source>
        <dbReference type="ARBA" id="ARBA00022525"/>
    </source>
</evidence>
<dbReference type="PROSITE" id="PS50292">
    <property type="entry name" value="PEROXIDASE_3"/>
    <property type="match status" value="1"/>
</dbReference>
<keyword evidence="4" id="KW-0479">Metal-binding</keyword>
<dbReference type="Pfam" id="PF03098">
    <property type="entry name" value="An_peroxidase"/>
    <property type="match status" value="1"/>
</dbReference>
<dbReference type="InterPro" id="IPR037120">
    <property type="entry name" value="Haem_peroxidase_sf_animal"/>
</dbReference>
<evidence type="ECO:0000256" key="3">
    <source>
        <dbReference type="ARBA" id="ARBA00023180"/>
    </source>
</evidence>